<dbReference type="CDD" id="cd22778">
    <property type="entry name" value="DPBB_CEPL-like"/>
    <property type="match status" value="1"/>
</dbReference>
<evidence type="ECO:0000313" key="4">
    <source>
        <dbReference type="EMBL" id="KXS12387.1"/>
    </source>
</evidence>
<dbReference type="EMBL" id="KQ965788">
    <property type="protein sequence ID" value="KXS12387.1"/>
    <property type="molecule type" value="Genomic_DNA"/>
</dbReference>
<sequence>MAQMYPAVSASSFTVWNSPECGACWALLNPANGVTVNVTIVDGCGPVAGYANHFDISPDVFTTLGGQAAVNVGHIIVVKYLKISEKPCGT</sequence>
<protein>
    <recommendedName>
        <fullName evidence="6">RlpA-like protein double-psi beta-barrel domain-containing protein</fullName>
    </recommendedName>
</protein>
<evidence type="ECO:0008006" key="6">
    <source>
        <dbReference type="Google" id="ProtNLM"/>
    </source>
</evidence>
<dbReference type="AlphaFoldDB" id="A0A139A6G0"/>
<keyword evidence="5" id="KW-1185">Reference proteome</keyword>
<name>A0A139A6G0_GONPJ</name>
<evidence type="ECO:0000256" key="2">
    <source>
        <dbReference type="ARBA" id="ARBA00010421"/>
    </source>
</evidence>
<gene>
    <name evidence="4" type="ORF">M427DRAFT_59544</name>
</gene>
<dbReference type="GO" id="GO:0005576">
    <property type="term" value="C:extracellular region"/>
    <property type="evidence" value="ECO:0007669"/>
    <property type="project" value="UniProtKB-SubCell"/>
</dbReference>
<dbReference type="Pfam" id="PF07249">
    <property type="entry name" value="Cerato-platanin"/>
    <property type="match status" value="1"/>
</dbReference>
<dbReference type="Proteomes" id="UP000070544">
    <property type="component" value="Unassembled WGS sequence"/>
</dbReference>
<reference evidence="4 5" key="1">
    <citation type="journal article" date="2015" name="Genome Biol. Evol.">
        <title>Phylogenomic analyses indicate that early fungi evolved digesting cell walls of algal ancestors of land plants.</title>
        <authorList>
            <person name="Chang Y."/>
            <person name="Wang S."/>
            <person name="Sekimoto S."/>
            <person name="Aerts A.L."/>
            <person name="Choi C."/>
            <person name="Clum A."/>
            <person name="LaButti K.M."/>
            <person name="Lindquist E.A."/>
            <person name="Yee Ngan C."/>
            <person name="Ohm R.A."/>
            <person name="Salamov A.A."/>
            <person name="Grigoriev I.V."/>
            <person name="Spatafora J.W."/>
            <person name="Berbee M.L."/>
        </authorList>
    </citation>
    <scope>NUCLEOTIDE SEQUENCE [LARGE SCALE GENOMIC DNA]</scope>
    <source>
        <strain evidence="4 5">JEL478</strain>
    </source>
</reference>
<dbReference type="OrthoDB" id="2141677at2759"/>
<dbReference type="SUPFAM" id="SSF50685">
    <property type="entry name" value="Barwin-like endoglucanases"/>
    <property type="match status" value="1"/>
</dbReference>
<accession>A0A139A6G0</accession>
<evidence type="ECO:0000256" key="3">
    <source>
        <dbReference type="ARBA" id="ARBA00022525"/>
    </source>
</evidence>
<dbReference type="InterPro" id="IPR036908">
    <property type="entry name" value="RlpA-like_sf"/>
</dbReference>
<comment type="similarity">
    <text evidence="2">Belongs to the cerato-platanin family.</text>
</comment>
<comment type="subcellular location">
    <subcellularLocation>
        <location evidence="1">Secreted</location>
    </subcellularLocation>
</comment>
<dbReference type="InterPro" id="IPR010829">
    <property type="entry name" value="Cerato-platanin"/>
</dbReference>
<evidence type="ECO:0000256" key="1">
    <source>
        <dbReference type="ARBA" id="ARBA00004613"/>
    </source>
</evidence>
<keyword evidence="3" id="KW-0964">Secreted</keyword>
<proteinExistence type="inferred from homology"/>
<evidence type="ECO:0000313" key="5">
    <source>
        <dbReference type="Proteomes" id="UP000070544"/>
    </source>
</evidence>
<dbReference type="Gene3D" id="2.40.40.10">
    <property type="entry name" value="RlpA-like domain"/>
    <property type="match status" value="1"/>
</dbReference>
<organism evidence="4 5">
    <name type="scientific">Gonapodya prolifera (strain JEL478)</name>
    <name type="common">Monoblepharis prolifera</name>
    <dbReference type="NCBI Taxonomy" id="1344416"/>
    <lineage>
        <taxon>Eukaryota</taxon>
        <taxon>Fungi</taxon>
        <taxon>Fungi incertae sedis</taxon>
        <taxon>Chytridiomycota</taxon>
        <taxon>Chytridiomycota incertae sedis</taxon>
        <taxon>Monoblepharidomycetes</taxon>
        <taxon>Monoblepharidales</taxon>
        <taxon>Gonapodyaceae</taxon>
        <taxon>Gonapodya</taxon>
    </lineage>
</organism>